<dbReference type="RefSeq" id="WP_374728467.1">
    <property type="nucleotide sequence ID" value="NZ_JALJYF010000001.1"/>
</dbReference>
<dbReference type="CDD" id="cd00056">
    <property type="entry name" value="ENDO3c"/>
    <property type="match status" value="1"/>
</dbReference>
<dbReference type="InterPro" id="IPR011257">
    <property type="entry name" value="DNA_glycosylase"/>
</dbReference>
<comment type="caution">
    <text evidence="6">The sequence shown here is derived from an EMBL/GenBank/DDBJ whole genome shotgun (WGS) entry which is preliminary data.</text>
</comment>
<dbReference type="GO" id="GO:0004519">
    <property type="term" value="F:endonuclease activity"/>
    <property type="evidence" value="ECO:0007669"/>
    <property type="project" value="UniProtKB-KW"/>
</dbReference>
<gene>
    <name evidence="6" type="ORF">J2T60_000908</name>
</gene>
<evidence type="ECO:0000313" key="6">
    <source>
        <dbReference type="EMBL" id="MCP1726943.1"/>
    </source>
</evidence>
<protein>
    <submittedName>
        <fullName evidence="6">Endonuclease-3 related protein</fullName>
    </submittedName>
</protein>
<organism evidence="6 7">
    <name type="scientific">Natronospira proteinivora</name>
    <dbReference type="NCBI Taxonomy" id="1807133"/>
    <lineage>
        <taxon>Bacteria</taxon>
        <taxon>Pseudomonadati</taxon>
        <taxon>Pseudomonadota</taxon>
        <taxon>Gammaproteobacteria</taxon>
        <taxon>Natronospirales</taxon>
        <taxon>Natronospiraceae</taxon>
        <taxon>Natronospira</taxon>
    </lineage>
</organism>
<dbReference type="Gene3D" id="1.10.340.30">
    <property type="entry name" value="Hypothetical protein, domain 2"/>
    <property type="match status" value="1"/>
</dbReference>
<evidence type="ECO:0000259" key="5">
    <source>
        <dbReference type="SMART" id="SM00478"/>
    </source>
</evidence>
<accession>A0ABT1G6L7</accession>
<evidence type="ECO:0000313" key="7">
    <source>
        <dbReference type="Proteomes" id="UP001523550"/>
    </source>
</evidence>
<keyword evidence="1" id="KW-0004">4Fe-4S</keyword>
<dbReference type="InterPro" id="IPR003265">
    <property type="entry name" value="HhH-GPD_domain"/>
</dbReference>
<dbReference type="SUPFAM" id="SSF48150">
    <property type="entry name" value="DNA-glycosylase"/>
    <property type="match status" value="1"/>
</dbReference>
<proteinExistence type="predicted"/>
<keyword evidence="7" id="KW-1185">Reference proteome</keyword>
<dbReference type="PANTHER" id="PTHR10359">
    <property type="entry name" value="A/G-SPECIFIC ADENINE GLYCOSYLASE/ENDONUCLEASE III"/>
    <property type="match status" value="1"/>
</dbReference>
<keyword evidence="6" id="KW-0255">Endonuclease</keyword>
<sequence length="238" mass="27030">MSEAGIDPARLEGVFARLYQFYGPQYWWPGSDEPFVVMVGAVLTQNTAWTNVEKALARLEASKSLSPEAIHALPMKSLAERIRPSGYFNIKADRLKHLTTWYQSSGGFERLRRQSTQVLRKRLLAVKGVGPETCDDILLYAFQRPVFVVDAYTFRIFERLGLIGVGLGYEALRAAVEKVTRRKSRCARVRRFNEFHALIVRHGSQVCRPKPRCRDCALATVCDYNLAFPRESNSGREA</sequence>
<dbReference type="Gene3D" id="1.10.1670.10">
    <property type="entry name" value="Helix-hairpin-Helix base-excision DNA repair enzymes (C-terminal)"/>
    <property type="match status" value="1"/>
</dbReference>
<dbReference type="PIRSF" id="PIRSF001435">
    <property type="entry name" value="Nth"/>
    <property type="match status" value="1"/>
</dbReference>
<dbReference type="Pfam" id="PF00730">
    <property type="entry name" value="HhH-GPD"/>
    <property type="match status" value="1"/>
</dbReference>
<keyword evidence="6" id="KW-0378">Hydrolase</keyword>
<dbReference type="SMART" id="SM00478">
    <property type="entry name" value="ENDO3c"/>
    <property type="match status" value="1"/>
</dbReference>
<name>A0ABT1G6L7_9GAMM</name>
<keyword evidence="4" id="KW-0411">Iron-sulfur</keyword>
<dbReference type="Proteomes" id="UP001523550">
    <property type="component" value="Unassembled WGS sequence"/>
</dbReference>
<dbReference type="PANTHER" id="PTHR10359:SF19">
    <property type="entry name" value="DNA REPAIR GLYCOSYLASE MJ1434-RELATED"/>
    <property type="match status" value="1"/>
</dbReference>
<reference evidence="6 7" key="1">
    <citation type="submission" date="2022-03" db="EMBL/GenBank/DDBJ databases">
        <title>Genomic Encyclopedia of Type Strains, Phase III (KMG-III): the genomes of soil and plant-associated and newly described type strains.</title>
        <authorList>
            <person name="Whitman W."/>
        </authorList>
    </citation>
    <scope>NUCLEOTIDE SEQUENCE [LARGE SCALE GENOMIC DNA]</scope>
    <source>
        <strain evidence="6 7">BSker1</strain>
    </source>
</reference>
<feature type="domain" description="HhH-GPD" evidence="5">
    <location>
        <begin position="43"/>
        <end position="205"/>
    </location>
</feature>
<evidence type="ECO:0000256" key="2">
    <source>
        <dbReference type="ARBA" id="ARBA00022723"/>
    </source>
</evidence>
<evidence type="ECO:0000256" key="3">
    <source>
        <dbReference type="ARBA" id="ARBA00023004"/>
    </source>
</evidence>
<keyword evidence="2" id="KW-0479">Metal-binding</keyword>
<keyword evidence="3" id="KW-0408">Iron</keyword>
<keyword evidence="6" id="KW-0540">Nuclease</keyword>
<evidence type="ECO:0000256" key="4">
    <source>
        <dbReference type="ARBA" id="ARBA00023014"/>
    </source>
</evidence>
<evidence type="ECO:0000256" key="1">
    <source>
        <dbReference type="ARBA" id="ARBA00022485"/>
    </source>
</evidence>
<dbReference type="InterPro" id="IPR023170">
    <property type="entry name" value="HhH_base_excis_C"/>
</dbReference>
<dbReference type="EMBL" id="JALJYF010000001">
    <property type="protein sequence ID" value="MCP1726943.1"/>
    <property type="molecule type" value="Genomic_DNA"/>
</dbReference>